<proteinExistence type="inferred from homology"/>
<dbReference type="Gene3D" id="1.25.70.10">
    <property type="entry name" value="Transcription termination factor 3, mitochondrial"/>
    <property type="match status" value="1"/>
</dbReference>
<dbReference type="PANTHER" id="PTHR13068">
    <property type="entry name" value="CGI-12 PROTEIN-RELATED"/>
    <property type="match status" value="1"/>
</dbReference>
<feature type="region of interest" description="Disordered" evidence="3">
    <location>
        <begin position="193"/>
        <end position="226"/>
    </location>
</feature>
<organism evidence="4">
    <name type="scientific">Albugo laibachii Nc14</name>
    <dbReference type="NCBI Taxonomy" id="890382"/>
    <lineage>
        <taxon>Eukaryota</taxon>
        <taxon>Sar</taxon>
        <taxon>Stramenopiles</taxon>
        <taxon>Oomycota</taxon>
        <taxon>Peronosporomycetes</taxon>
        <taxon>Albuginales</taxon>
        <taxon>Albuginaceae</taxon>
        <taxon>Albugo</taxon>
    </lineage>
</organism>
<reference evidence="4" key="2">
    <citation type="submission" date="2011-02" db="EMBL/GenBank/DDBJ databases">
        <authorList>
            <person name="MacLean D."/>
        </authorList>
    </citation>
    <scope>NUCLEOTIDE SEQUENCE</scope>
</reference>
<name>F0W2A9_9STRA</name>
<evidence type="ECO:0000256" key="1">
    <source>
        <dbReference type="ARBA" id="ARBA00007692"/>
    </source>
</evidence>
<dbReference type="EMBL" id="FR824054">
    <property type="protein sequence ID" value="CCA15194.1"/>
    <property type="molecule type" value="Genomic_DNA"/>
</dbReference>
<comment type="similarity">
    <text evidence="1">Belongs to the mTERF family.</text>
</comment>
<feature type="compositionally biased region" description="Low complexity" evidence="3">
    <location>
        <begin position="215"/>
        <end position="226"/>
    </location>
</feature>
<dbReference type="GO" id="GO:0003676">
    <property type="term" value="F:nucleic acid binding"/>
    <property type="evidence" value="ECO:0007669"/>
    <property type="project" value="InterPro"/>
</dbReference>
<dbReference type="InterPro" id="IPR038538">
    <property type="entry name" value="MTERF_sf"/>
</dbReference>
<protein>
    <submittedName>
        <fullName evidence="4">AlNc14C9G1159 protein</fullName>
    </submittedName>
</protein>
<dbReference type="AlphaFoldDB" id="F0W2A9"/>
<accession>F0W2A9</accession>
<evidence type="ECO:0000256" key="3">
    <source>
        <dbReference type="SAM" id="MobiDB-lite"/>
    </source>
</evidence>
<feature type="compositionally biased region" description="Polar residues" evidence="3">
    <location>
        <begin position="203"/>
        <end position="214"/>
    </location>
</feature>
<evidence type="ECO:0000313" key="4">
    <source>
        <dbReference type="EMBL" id="CCA15194.1"/>
    </source>
</evidence>
<sequence>MVTGQYAAPYMVDNLSSQRDYLLHEVGLSNCQVGIVLTKHPQLMTHCLDPIKSRIRFLESYNYSKGEICKMIQACPEILASSIDTMSAKLVVLGSIFGREAALSTFCKYPRIIMYNSSALQKSFDFLLDTVKLPVKEIQPLIVMRNVERIILPRFNHLRSLNVPDSYFRRRFWIQSSDAQFINQFPDYRPLPKSQRKPCVHPSSASKSVESGQFSTNTSSSLTTIN</sequence>
<dbReference type="HOGENOM" id="CLU_1226689_0_0_1"/>
<keyword evidence="2" id="KW-0809">Transit peptide</keyword>
<dbReference type="InterPro" id="IPR003690">
    <property type="entry name" value="MTERF"/>
</dbReference>
<dbReference type="Pfam" id="PF02536">
    <property type="entry name" value="mTERF"/>
    <property type="match status" value="2"/>
</dbReference>
<evidence type="ECO:0000256" key="2">
    <source>
        <dbReference type="ARBA" id="ARBA00022946"/>
    </source>
</evidence>
<dbReference type="SMART" id="SM00733">
    <property type="entry name" value="Mterf"/>
    <property type="match status" value="4"/>
</dbReference>
<reference evidence="4" key="1">
    <citation type="journal article" date="2011" name="PLoS Biol.">
        <title>Gene gain and loss during evolution of obligate parasitism in the white rust pathogen of Arabidopsis thaliana.</title>
        <authorList>
            <person name="Kemen E."/>
            <person name="Gardiner A."/>
            <person name="Schultz-Larsen T."/>
            <person name="Kemen A.C."/>
            <person name="Balmuth A.L."/>
            <person name="Robert-Seilaniantz A."/>
            <person name="Bailey K."/>
            <person name="Holub E."/>
            <person name="Studholme D.J."/>
            <person name="Maclean D."/>
            <person name="Jones J.D."/>
        </authorList>
    </citation>
    <scope>NUCLEOTIDE SEQUENCE</scope>
</reference>
<gene>
    <name evidence="4" type="primary">AlNc14C9G1159</name>
    <name evidence="4" type="ORF">ALNC14_013370</name>
</gene>